<evidence type="ECO:0000256" key="2">
    <source>
        <dbReference type="SAM" id="Phobius"/>
    </source>
</evidence>
<dbReference type="EMBL" id="PGFB01000005">
    <property type="protein sequence ID" value="PJJ55755.1"/>
    <property type="molecule type" value="Genomic_DNA"/>
</dbReference>
<keyword evidence="2" id="KW-1133">Transmembrane helix</keyword>
<keyword evidence="2" id="KW-0472">Membrane</keyword>
<dbReference type="AlphaFoldDB" id="A0A2M9BCT5"/>
<keyword evidence="5" id="KW-1185">Reference proteome</keyword>
<feature type="transmembrane region" description="Helical" evidence="2">
    <location>
        <begin position="100"/>
        <end position="122"/>
    </location>
</feature>
<feature type="transmembrane region" description="Helical" evidence="2">
    <location>
        <begin position="178"/>
        <end position="198"/>
    </location>
</feature>
<feature type="compositionally biased region" description="Pro residues" evidence="1">
    <location>
        <begin position="1"/>
        <end position="15"/>
    </location>
</feature>
<feature type="transmembrane region" description="Helical" evidence="2">
    <location>
        <begin position="205"/>
        <end position="222"/>
    </location>
</feature>
<feature type="transmembrane region" description="Helical" evidence="2">
    <location>
        <begin position="379"/>
        <end position="396"/>
    </location>
</feature>
<feature type="transmembrane region" description="Helical" evidence="2">
    <location>
        <begin position="336"/>
        <end position="359"/>
    </location>
</feature>
<feature type="transmembrane region" description="Helical" evidence="2">
    <location>
        <begin position="417"/>
        <end position="434"/>
    </location>
</feature>
<feature type="transmembrane region" description="Helical" evidence="2">
    <location>
        <begin position="264"/>
        <end position="284"/>
    </location>
</feature>
<keyword evidence="4" id="KW-0012">Acyltransferase</keyword>
<organism evidence="4 5">
    <name type="scientific">Compostimonas suwonensis</name>
    <dbReference type="NCBI Taxonomy" id="1048394"/>
    <lineage>
        <taxon>Bacteria</taxon>
        <taxon>Bacillati</taxon>
        <taxon>Actinomycetota</taxon>
        <taxon>Actinomycetes</taxon>
        <taxon>Micrococcales</taxon>
        <taxon>Microbacteriaceae</taxon>
        <taxon>Compostimonas</taxon>
    </lineage>
</organism>
<feature type="domain" description="Acyltransferase 3" evidence="3">
    <location>
        <begin position="57"/>
        <end position="394"/>
    </location>
</feature>
<feature type="region of interest" description="Disordered" evidence="1">
    <location>
        <begin position="1"/>
        <end position="50"/>
    </location>
</feature>
<feature type="transmembrane region" description="Helical" evidence="2">
    <location>
        <begin position="59"/>
        <end position="80"/>
    </location>
</feature>
<reference evidence="4 5" key="1">
    <citation type="submission" date="2017-11" db="EMBL/GenBank/DDBJ databases">
        <title>Genomic Encyclopedia of Archaeal and Bacterial Type Strains, Phase II (KMG-II): From Individual Species to Whole Genera.</title>
        <authorList>
            <person name="Goeker M."/>
        </authorList>
    </citation>
    <scope>NUCLEOTIDE SEQUENCE [LARGE SCALE GENOMIC DNA]</scope>
    <source>
        <strain evidence="4 5">DSM 25625</strain>
    </source>
</reference>
<feature type="compositionally biased region" description="Low complexity" evidence="1">
    <location>
        <begin position="29"/>
        <end position="46"/>
    </location>
</feature>
<feature type="transmembrane region" description="Helical" evidence="2">
    <location>
        <begin position="234"/>
        <end position="252"/>
    </location>
</feature>
<dbReference type="GO" id="GO:0016747">
    <property type="term" value="F:acyltransferase activity, transferring groups other than amino-acyl groups"/>
    <property type="evidence" value="ECO:0007669"/>
    <property type="project" value="InterPro"/>
</dbReference>
<feature type="transmembrane region" description="Helical" evidence="2">
    <location>
        <begin position="143"/>
        <end position="166"/>
    </location>
</feature>
<dbReference type="Proteomes" id="UP000230161">
    <property type="component" value="Unassembled WGS sequence"/>
</dbReference>
<evidence type="ECO:0000313" key="4">
    <source>
        <dbReference type="EMBL" id="PJJ55755.1"/>
    </source>
</evidence>
<evidence type="ECO:0000256" key="1">
    <source>
        <dbReference type="SAM" id="MobiDB-lite"/>
    </source>
</evidence>
<sequence>MTLSAPPFPSAPPAIPDARTAPRAVDPTVPAARAVPGEGAEARGGPAPRPAERDRVIDLVRAFCLVVVVLLHGLMAGIGVETGEVRIVNAFEGRAWFAPVSWLVQIMPLFFVVGGFSGLTQWRRMRERGASAAEFVRGRVDRLVFPALLAFGTIGLGLSIAAIAGVPSELLGELGFRMAQPMWFLGVYLGAAALVPLLARAHERMPVRTLLLLVVAVVAVDILRDRTGVDGLGFLNLAFVWLAIQQAGFWYADGWFANRSRGELRFGVAACLGVLLFLTASRIYSADMLVNLNPPTAALLLLGGAQLCLLALLAPRLERWMRDDGNGILRRTVDAIGARSMTVYLWHMPVLVLVAAALLVTGAPWPEPTSAGWWMSRRLWLGAILVALVPVAAWLGRLERGPASFTGRTAGPISAPRAALSVVCATAGVVTVLVGGFTVVSAAVATTAFAVALWLSAGARSRRLSAAGPRSPRG</sequence>
<dbReference type="InterPro" id="IPR002656">
    <property type="entry name" value="Acyl_transf_3_dom"/>
</dbReference>
<evidence type="ECO:0000313" key="5">
    <source>
        <dbReference type="Proteomes" id="UP000230161"/>
    </source>
</evidence>
<accession>A0A2M9BCT5</accession>
<dbReference type="OrthoDB" id="8206682at2"/>
<protein>
    <submittedName>
        <fullName evidence="4">Acyltransferase-like protein</fullName>
    </submittedName>
</protein>
<keyword evidence="2" id="KW-0812">Transmembrane</keyword>
<evidence type="ECO:0000259" key="3">
    <source>
        <dbReference type="Pfam" id="PF01757"/>
    </source>
</evidence>
<proteinExistence type="predicted"/>
<gene>
    <name evidence="4" type="ORF">CLV54_3106</name>
</gene>
<name>A0A2M9BCT5_9MICO</name>
<comment type="caution">
    <text evidence="4">The sequence shown here is derived from an EMBL/GenBank/DDBJ whole genome shotgun (WGS) entry which is preliminary data.</text>
</comment>
<feature type="transmembrane region" description="Helical" evidence="2">
    <location>
        <begin position="296"/>
        <end position="315"/>
    </location>
</feature>
<dbReference type="Pfam" id="PF01757">
    <property type="entry name" value="Acyl_transf_3"/>
    <property type="match status" value="1"/>
</dbReference>
<keyword evidence="4" id="KW-0808">Transferase</keyword>
<dbReference type="RefSeq" id="WP_100345843.1">
    <property type="nucleotide sequence ID" value="NZ_PGFB01000005.1"/>
</dbReference>